<organism evidence="1 2">
    <name type="scientific">Trichinella britovi</name>
    <name type="common">Parasitic roundworm</name>
    <dbReference type="NCBI Taxonomy" id="45882"/>
    <lineage>
        <taxon>Eukaryota</taxon>
        <taxon>Metazoa</taxon>
        <taxon>Ecdysozoa</taxon>
        <taxon>Nematoda</taxon>
        <taxon>Enoplea</taxon>
        <taxon>Dorylaimia</taxon>
        <taxon>Trichinellida</taxon>
        <taxon>Trichinellidae</taxon>
        <taxon>Trichinella</taxon>
    </lineage>
</organism>
<reference evidence="1 2" key="1">
    <citation type="submission" date="2015-01" db="EMBL/GenBank/DDBJ databases">
        <title>Evolution of Trichinella species and genotypes.</title>
        <authorList>
            <person name="Korhonen P.K."/>
            <person name="Edoardo P."/>
            <person name="Giuseppe L.R."/>
            <person name="Gasser R.B."/>
        </authorList>
    </citation>
    <scope>NUCLEOTIDE SEQUENCE [LARGE SCALE GENOMIC DNA]</scope>
    <source>
        <strain evidence="1">ISS120</strain>
    </source>
</reference>
<accession>A0A0V1C938</accession>
<protein>
    <submittedName>
        <fullName evidence="1">Uncharacterized protein</fullName>
    </submittedName>
</protein>
<evidence type="ECO:0000313" key="1">
    <source>
        <dbReference type="EMBL" id="KRY45833.1"/>
    </source>
</evidence>
<name>A0A0V1C938_TRIBR</name>
<proteinExistence type="predicted"/>
<dbReference type="EMBL" id="JYDI01000326">
    <property type="protein sequence ID" value="KRY45833.1"/>
    <property type="molecule type" value="Genomic_DNA"/>
</dbReference>
<keyword evidence="2" id="KW-1185">Reference proteome</keyword>
<dbReference type="AlphaFoldDB" id="A0A0V1C938"/>
<gene>
    <name evidence="1" type="ORF">T03_7823</name>
</gene>
<sequence>MAKQSGLSSKTDVLFHSHPTTHQERNHALANVHRAQAIHDGNSNKIFLAFHEISAVVQYPLPRHETLSCKLSPISRRGSAPLYNRNVHAHKDLRMMKERDPEVETRMESDGSLLALADPRIDQHTGCRSSDQNILPDLHNGCLFSLGV</sequence>
<evidence type="ECO:0000313" key="2">
    <source>
        <dbReference type="Proteomes" id="UP000054653"/>
    </source>
</evidence>
<comment type="caution">
    <text evidence="1">The sequence shown here is derived from an EMBL/GenBank/DDBJ whole genome shotgun (WGS) entry which is preliminary data.</text>
</comment>
<dbReference type="Proteomes" id="UP000054653">
    <property type="component" value="Unassembled WGS sequence"/>
</dbReference>